<keyword evidence="4" id="KW-1185">Reference proteome</keyword>
<sequence length="191" mass="19432">MEGSHSESMVTPGPTGDLNWCGVSIVSVAMLLRRSFSVSTLLLIVFSIIAASDGQPANSPAPAPELPADAPTAPSPSPPQAGSPASAPLSPFSSPPAPPPSDGSSPAMSPHLPSESPVPSPSPSEWDDFNHSGVDPEKSSGGGMSGGKKFGIAFGVIVLAGLVIFGGLVYKKRQDNIRRARYNYAAGADIL</sequence>
<dbReference type="PANTHER" id="PTHR36721:SF15">
    <property type="entry name" value="EN_SPM-LIKE TRANSPOSON PROTEIN"/>
    <property type="match status" value="1"/>
</dbReference>
<protein>
    <submittedName>
        <fullName evidence="3">Uncharacterized protein</fullName>
    </submittedName>
</protein>
<dbReference type="Proteomes" id="UP000233551">
    <property type="component" value="Unassembled WGS sequence"/>
</dbReference>
<dbReference type="PANTHER" id="PTHR36721">
    <property type="entry name" value="PROLINE-RICH FAMILY PROTEIN"/>
    <property type="match status" value="1"/>
</dbReference>
<evidence type="ECO:0000256" key="2">
    <source>
        <dbReference type="SAM" id="Phobius"/>
    </source>
</evidence>
<evidence type="ECO:0000256" key="1">
    <source>
        <dbReference type="SAM" id="MobiDB-lite"/>
    </source>
</evidence>
<comment type="caution">
    <text evidence="3">The sequence shown here is derived from an EMBL/GenBank/DDBJ whole genome shotgun (WGS) entry which is preliminary data.</text>
</comment>
<feature type="transmembrane region" description="Helical" evidence="2">
    <location>
        <begin position="150"/>
        <end position="170"/>
    </location>
</feature>
<keyword evidence="2" id="KW-1133">Transmembrane helix</keyword>
<feature type="region of interest" description="Disordered" evidence="1">
    <location>
        <begin position="53"/>
        <end position="144"/>
    </location>
</feature>
<gene>
    <name evidence="3" type="ORF">CRG98_017038</name>
</gene>
<feature type="compositionally biased region" description="Low complexity" evidence="1">
    <location>
        <begin position="102"/>
        <end position="115"/>
    </location>
</feature>
<reference evidence="3 4" key="1">
    <citation type="submission" date="2017-11" db="EMBL/GenBank/DDBJ databases">
        <title>De-novo sequencing of pomegranate (Punica granatum L.) genome.</title>
        <authorList>
            <person name="Akparov Z."/>
            <person name="Amiraslanov A."/>
            <person name="Hajiyeva S."/>
            <person name="Abbasov M."/>
            <person name="Kaur K."/>
            <person name="Hamwieh A."/>
            <person name="Solovyev V."/>
            <person name="Salamov A."/>
            <person name="Braich B."/>
            <person name="Kosarev P."/>
            <person name="Mahmoud A."/>
            <person name="Hajiyev E."/>
            <person name="Babayeva S."/>
            <person name="Izzatullayeva V."/>
            <person name="Mammadov A."/>
            <person name="Mammadov A."/>
            <person name="Sharifova S."/>
            <person name="Ojaghi J."/>
            <person name="Eynullazada K."/>
            <person name="Bayramov B."/>
            <person name="Abdulazimova A."/>
            <person name="Shahmuradov I."/>
        </authorList>
    </citation>
    <scope>NUCLEOTIDE SEQUENCE [LARGE SCALE GENOMIC DNA]</scope>
    <source>
        <strain evidence="4">cv. AG2017</strain>
        <tissue evidence="3">Leaf</tissue>
    </source>
</reference>
<accession>A0A2I0K4I6</accession>
<keyword evidence="2" id="KW-0812">Transmembrane</keyword>
<name>A0A2I0K4I6_PUNGR</name>
<feature type="compositionally biased region" description="Basic and acidic residues" evidence="1">
    <location>
        <begin position="128"/>
        <end position="138"/>
    </location>
</feature>
<proteinExistence type="predicted"/>
<evidence type="ECO:0000313" key="3">
    <source>
        <dbReference type="EMBL" id="PKI62616.1"/>
    </source>
</evidence>
<dbReference type="AlphaFoldDB" id="A0A2I0K4I6"/>
<evidence type="ECO:0000313" key="4">
    <source>
        <dbReference type="Proteomes" id="UP000233551"/>
    </source>
</evidence>
<dbReference type="STRING" id="22663.A0A2I0K4I6"/>
<feature type="compositionally biased region" description="Low complexity" evidence="1">
    <location>
        <begin position="82"/>
        <end position="92"/>
    </location>
</feature>
<organism evidence="3 4">
    <name type="scientific">Punica granatum</name>
    <name type="common">Pomegranate</name>
    <dbReference type="NCBI Taxonomy" id="22663"/>
    <lineage>
        <taxon>Eukaryota</taxon>
        <taxon>Viridiplantae</taxon>
        <taxon>Streptophyta</taxon>
        <taxon>Embryophyta</taxon>
        <taxon>Tracheophyta</taxon>
        <taxon>Spermatophyta</taxon>
        <taxon>Magnoliopsida</taxon>
        <taxon>eudicotyledons</taxon>
        <taxon>Gunneridae</taxon>
        <taxon>Pentapetalae</taxon>
        <taxon>rosids</taxon>
        <taxon>malvids</taxon>
        <taxon>Myrtales</taxon>
        <taxon>Lythraceae</taxon>
        <taxon>Punica</taxon>
    </lineage>
</organism>
<dbReference type="EMBL" id="PGOL01000961">
    <property type="protein sequence ID" value="PKI62616.1"/>
    <property type="molecule type" value="Genomic_DNA"/>
</dbReference>
<keyword evidence="2" id="KW-0472">Membrane</keyword>
<feature type="transmembrane region" description="Helical" evidence="2">
    <location>
        <begin position="35"/>
        <end position="52"/>
    </location>
</feature>